<organism evidence="2 3">
    <name type="scientific">Acaulospora morrowiae</name>
    <dbReference type="NCBI Taxonomy" id="94023"/>
    <lineage>
        <taxon>Eukaryota</taxon>
        <taxon>Fungi</taxon>
        <taxon>Fungi incertae sedis</taxon>
        <taxon>Mucoromycota</taxon>
        <taxon>Glomeromycotina</taxon>
        <taxon>Glomeromycetes</taxon>
        <taxon>Diversisporales</taxon>
        <taxon>Acaulosporaceae</taxon>
        <taxon>Acaulospora</taxon>
    </lineage>
</organism>
<reference evidence="2" key="1">
    <citation type="submission" date="2021-06" db="EMBL/GenBank/DDBJ databases">
        <authorList>
            <person name="Kallberg Y."/>
            <person name="Tangrot J."/>
            <person name="Rosling A."/>
        </authorList>
    </citation>
    <scope>NUCLEOTIDE SEQUENCE</scope>
    <source>
        <strain evidence="2">CL551</strain>
    </source>
</reference>
<gene>
    <name evidence="2" type="ORF">AMORRO_LOCUS8738</name>
</gene>
<dbReference type="AlphaFoldDB" id="A0A9N9D0X1"/>
<dbReference type="EMBL" id="CAJVPV010007777">
    <property type="protein sequence ID" value="CAG8622849.1"/>
    <property type="molecule type" value="Genomic_DNA"/>
</dbReference>
<feature type="non-terminal residue" evidence="2">
    <location>
        <position position="181"/>
    </location>
</feature>
<evidence type="ECO:0000313" key="3">
    <source>
        <dbReference type="Proteomes" id="UP000789342"/>
    </source>
</evidence>
<feature type="compositionally biased region" description="Basic and acidic residues" evidence="1">
    <location>
        <begin position="116"/>
        <end position="135"/>
    </location>
</feature>
<evidence type="ECO:0000313" key="2">
    <source>
        <dbReference type="EMBL" id="CAG8622849.1"/>
    </source>
</evidence>
<feature type="region of interest" description="Disordered" evidence="1">
    <location>
        <begin position="116"/>
        <end position="181"/>
    </location>
</feature>
<protein>
    <submittedName>
        <fullName evidence="2">16759_t:CDS:1</fullName>
    </submittedName>
</protein>
<accession>A0A9N9D0X1</accession>
<sequence length="181" mass="21362">CWKKCDVFWGRHFLRCAEELLSETKHESLKKSIDSECSRFIKELENIWKDIIKKQKINREVSEKEPDTWVCRIGEKKKKTEAELLLVTQVSSISWSRRYFQRGRCKTGIVCKHPRESDRITTSRQPREKYKRISSEDFMGLTFRKEEITSSATPPASPSSNSDDSLELEYELPTISLKRKR</sequence>
<feature type="compositionally biased region" description="Low complexity" evidence="1">
    <location>
        <begin position="149"/>
        <end position="163"/>
    </location>
</feature>
<evidence type="ECO:0000256" key="1">
    <source>
        <dbReference type="SAM" id="MobiDB-lite"/>
    </source>
</evidence>
<name>A0A9N9D0X1_9GLOM</name>
<keyword evidence="3" id="KW-1185">Reference proteome</keyword>
<dbReference type="Proteomes" id="UP000789342">
    <property type="component" value="Unassembled WGS sequence"/>
</dbReference>
<proteinExistence type="predicted"/>
<comment type="caution">
    <text evidence="2">The sequence shown here is derived from an EMBL/GenBank/DDBJ whole genome shotgun (WGS) entry which is preliminary data.</text>
</comment>